<name>A0AAD4SXR9_9MAGN</name>
<dbReference type="AlphaFoldDB" id="A0AAD4SXR9"/>
<gene>
    <name evidence="2" type="ORF">MKW98_024014</name>
</gene>
<organism evidence="2 3">
    <name type="scientific">Papaver atlanticum</name>
    <dbReference type="NCBI Taxonomy" id="357466"/>
    <lineage>
        <taxon>Eukaryota</taxon>
        <taxon>Viridiplantae</taxon>
        <taxon>Streptophyta</taxon>
        <taxon>Embryophyta</taxon>
        <taxon>Tracheophyta</taxon>
        <taxon>Spermatophyta</taxon>
        <taxon>Magnoliopsida</taxon>
        <taxon>Ranunculales</taxon>
        <taxon>Papaveraceae</taxon>
        <taxon>Papaveroideae</taxon>
        <taxon>Papaver</taxon>
    </lineage>
</organism>
<evidence type="ECO:0000313" key="2">
    <source>
        <dbReference type="EMBL" id="KAI3928413.1"/>
    </source>
</evidence>
<dbReference type="EMBL" id="JAJJMB010007708">
    <property type="protein sequence ID" value="KAI3928413.1"/>
    <property type="molecule type" value="Genomic_DNA"/>
</dbReference>
<reference evidence="2" key="1">
    <citation type="submission" date="2022-04" db="EMBL/GenBank/DDBJ databases">
        <title>A functionally conserved STORR gene fusion in Papaver species that diverged 16.8 million years ago.</title>
        <authorList>
            <person name="Catania T."/>
        </authorList>
    </citation>
    <scope>NUCLEOTIDE SEQUENCE</scope>
    <source>
        <strain evidence="2">S-188037</strain>
    </source>
</reference>
<keyword evidence="3" id="KW-1185">Reference proteome</keyword>
<dbReference type="Proteomes" id="UP001202328">
    <property type="component" value="Unassembled WGS sequence"/>
</dbReference>
<feature type="compositionally biased region" description="Basic and acidic residues" evidence="1">
    <location>
        <begin position="105"/>
        <end position="120"/>
    </location>
</feature>
<protein>
    <submittedName>
        <fullName evidence="2">Uncharacterized protein</fullName>
    </submittedName>
</protein>
<sequence>MSTRFVTRANKDLKNHDLHTPDPAATADFSMCPPKSKQQIEEGEKDDDCSESSLSEDHQEEYPIASIDSECSDSESEGVDSSGIELKQSTVTATTQSVFYPNKRMKGETNTRSEKSNKDCEAEEPSTFRPKYNLLYEYVPWCTKSSYCEKDAQEKGSWIDSWSSEEPEKDRKGYHYLNINGFYKKETGVGGYGVILRDPLGKPVVASASVQQNGKSYFYHVLDGVKDGLALALEHKKYDLKLLCNSVTLDGCLRRIFKQADDGLGKTMRTRHRQAPYRCGVCDRSLAIPLGGKRLEILFPLLKEIIDTRTKIMSESRYFFVSQAGTVVNQAAYHPAKQLSNKMKTAGKPEIKEIIRPINFGEELKGILFKDACVGPRWYSQHR</sequence>
<evidence type="ECO:0000313" key="3">
    <source>
        <dbReference type="Proteomes" id="UP001202328"/>
    </source>
</evidence>
<accession>A0AAD4SXR9</accession>
<feature type="compositionally biased region" description="Polar residues" evidence="1">
    <location>
        <begin position="87"/>
        <end position="99"/>
    </location>
</feature>
<comment type="caution">
    <text evidence="2">The sequence shown here is derived from an EMBL/GenBank/DDBJ whole genome shotgun (WGS) entry which is preliminary data.</text>
</comment>
<evidence type="ECO:0000256" key="1">
    <source>
        <dbReference type="SAM" id="MobiDB-lite"/>
    </source>
</evidence>
<feature type="compositionally biased region" description="Basic and acidic residues" evidence="1">
    <location>
        <begin position="9"/>
        <end position="20"/>
    </location>
</feature>
<proteinExistence type="predicted"/>
<feature type="compositionally biased region" description="Acidic residues" evidence="1">
    <location>
        <begin position="41"/>
        <end position="50"/>
    </location>
</feature>
<feature type="region of interest" description="Disordered" evidence="1">
    <location>
        <begin position="1"/>
        <end position="123"/>
    </location>
</feature>